<organism evidence="2 3">
    <name type="scientific">Kipferlia bialata</name>
    <dbReference type="NCBI Taxonomy" id="797122"/>
    <lineage>
        <taxon>Eukaryota</taxon>
        <taxon>Metamonada</taxon>
        <taxon>Carpediemonas-like organisms</taxon>
        <taxon>Kipferlia</taxon>
    </lineage>
</organism>
<accession>A0A9K3CVZ7</accession>
<evidence type="ECO:0000313" key="2">
    <source>
        <dbReference type="EMBL" id="GIQ84211.1"/>
    </source>
</evidence>
<comment type="caution">
    <text evidence="2">The sequence shown here is derived from an EMBL/GenBank/DDBJ whole genome shotgun (WGS) entry which is preliminary data.</text>
</comment>
<dbReference type="InterPro" id="IPR018631">
    <property type="entry name" value="AAA-ATPase-like_dom"/>
</dbReference>
<dbReference type="Pfam" id="PF09820">
    <property type="entry name" value="AAA-ATPase_like"/>
    <property type="match status" value="1"/>
</dbReference>
<evidence type="ECO:0000313" key="3">
    <source>
        <dbReference type="Proteomes" id="UP000265618"/>
    </source>
</evidence>
<dbReference type="EMBL" id="BDIP01001351">
    <property type="protein sequence ID" value="GIQ84211.1"/>
    <property type="molecule type" value="Genomic_DNA"/>
</dbReference>
<dbReference type="OrthoDB" id="10057079at2759"/>
<reference evidence="2 3" key="1">
    <citation type="journal article" date="2018" name="PLoS ONE">
        <title>The draft genome of Kipferlia bialata reveals reductive genome evolution in fornicate parasites.</title>
        <authorList>
            <person name="Tanifuji G."/>
            <person name="Takabayashi S."/>
            <person name="Kume K."/>
            <person name="Takagi M."/>
            <person name="Nakayama T."/>
            <person name="Kamikawa R."/>
            <person name="Inagaki Y."/>
            <person name="Hashimoto T."/>
        </authorList>
    </citation>
    <scope>NUCLEOTIDE SEQUENCE [LARGE SCALE GENOMIC DNA]</scope>
    <source>
        <strain evidence="2">NY0173</strain>
    </source>
</reference>
<dbReference type="Proteomes" id="UP000265618">
    <property type="component" value="Unassembled WGS sequence"/>
</dbReference>
<name>A0A9K3CVZ7_9EUKA</name>
<sequence length="232" mass="25779">MNSDTAAALDVYDFKSVRQHNAAYTDRTAEIHNLLTRSTEGGNHCLLLRQLSARGSSTALFLSTIKYLYLGEEELFRGLYIHNRWDWTQPRREVVHLDLSEGRYAYPQQTIASLCRHIVHAAAACVPPVTLTSPTPPLLLDELFTALKRRGGQTPVLLVEGYDTPVTCVPSSTGARTHFNTPALEATFSLLEDAERHLTLFTGVQRLPIQGLDTLEVIAEDMESAVRMAMGL</sequence>
<dbReference type="AlphaFoldDB" id="A0A9K3CVZ7"/>
<proteinExistence type="predicted"/>
<feature type="domain" description="AAA-ATPase-like" evidence="1">
    <location>
        <begin position="11"/>
        <end position="211"/>
    </location>
</feature>
<gene>
    <name evidence="2" type="ORF">KIPB_005662</name>
</gene>
<evidence type="ECO:0000259" key="1">
    <source>
        <dbReference type="Pfam" id="PF09820"/>
    </source>
</evidence>
<protein>
    <recommendedName>
        <fullName evidence="1">AAA-ATPase-like domain-containing protein</fullName>
    </recommendedName>
</protein>
<keyword evidence="3" id="KW-1185">Reference proteome</keyword>